<comment type="catalytic activity">
    <reaction evidence="14">
        <text>resolvin D1 + NAD(+) = 17-oxoresolvin D1 + NADH + H(+)</text>
        <dbReference type="Rhea" id="RHEA:50128"/>
        <dbReference type="ChEBI" id="CHEBI:15378"/>
        <dbReference type="ChEBI" id="CHEBI:57540"/>
        <dbReference type="ChEBI" id="CHEBI:57945"/>
        <dbReference type="ChEBI" id="CHEBI:132079"/>
        <dbReference type="ChEBI" id="CHEBI:132081"/>
    </reaction>
    <physiologicalReaction direction="left-to-right" evidence="14">
        <dbReference type="Rhea" id="RHEA:50129"/>
    </physiologicalReaction>
</comment>
<reference evidence="24" key="1">
    <citation type="journal article" date="2010" name="Nature">
        <title>The Amphimedon queenslandica genome and the evolution of animal complexity.</title>
        <authorList>
            <person name="Srivastava M."/>
            <person name="Simakov O."/>
            <person name="Chapman J."/>
            <person name="Fahey B."/>
            <person name="Gauthier M.E."/>
            <person name="Mitros T."/>
            <person name="Richards G.S."/>
            <person name="Conaco C."/>
            <person name="Dacre M."/>
            <person name="Hellsten U."/>
            <person name="Larroux C."/>
            <person name="Putnam N.H."/>
            <person name="Stanke M."/>
            <person name="Adamska M."/>
            <person name="Darling A."/>
            <person name="Degnan S.M."/>
            <person name="Oakley T.H."/>
            <person name="Plachetzki D.C."/>
            <person name="Zhai Y."/>
            <person name="Adamski M."/>
            <person name="Calcino A."/>
            <person name="Cummins S.F."/>
            <person name="Goodstein D.M."/>
            <person name="Harris C."/>
            <person name="Jackson D.J."/>
            <person name="Leys S.P."/>
            <person name="Shu S."/>
            <person name="Woodcroft B.J."/>
            <person name="Vervoort M."/>
            <person name="Kosik K.S."/>
            <person name="Manning G."/>
            <person name="Degnan B.M."/>
            <person name="Rokhsar D.S."/>
        </authorList>
    </citation>
    <scope>NUCLEOTIDE SEQUENCE [LARGE SCALE GENOMIC DNA]</scope>
</reference>
<evidence type="ECO:0000256" key="8">
    <source>
        <dbReference type="ARBA" id="ARBA00045705"/>
    </source>
</evidence>
<dbReference type="GO" id="GO:0005737">
    <property type="term" value="C:cytoplasm"/>
    <property type="evidence" value="ECO:0007669"/>
    <property type="project" value="TreeGrafter"/>
</dbReference>
<dbReference type="Gene3D" id="3.40.50.720">
    <property type="entry name" value="NAD(P)-binding Rossmann-like Domain"/>
    <property type="match status" value="1"/>
</dbReference>
<comment type="catalytic activity">
    <reaction evidence="17">
        <text>prostaglandin A1 + NAD(+) = 15-oxo-prostaglandin A1 + NADH + H(+)</text>
        <dbReference type="Rhea" id="RHEA:41263"/>
        <dbReference type="ChEBI" id="CHEBI:15378"/>
        <dbReference type="ChEBI" id="CHEBI:57398"/>
        <dbReference type="ChEBI" id="CHEBI:57540"/>
        <dbReference type="ChEBI" id="CHEBI:57945"/>
        <dbReference type="ChEBI" id="CHEBI:85072"/>
    </reaction>
    <physiologicalReaction direction="left-to-right" evidence="17">
        <dbReference type="Rhea" id="RHEA:41264"/>
    </physiologicalReaction>
</comment>
<comment type="catalytic activity">
    <reaction evidence="18">
        <text>prostaglandin E2 + NAD(+) = 15-oxoprostaglandin E2 + NADH + H(+)</text>
        <dbReference type="Rhea" id="RHEA:11876"/>
        <dbReference type="ChEBI" id="CHEBI:15378"/>
        <dbReference type="ChEBI" id="CHEBI:57400"/>
        <dbReference type="ChEBI" id="CHEBI:57540"/>
        <dbReference type="ChEBI" id="CHEBI:57945"/>
        <dbReference type="ChEBI" id="CHEBI:606564"/>
        <dbReference type="EC" id="1.1.1.141"/>
    </reaction>
    <physiologicalReaction direction="left-to-right" evidence="18">
        <dbReference type="Rhea" id="RHEA:11877"/>
    </physiologicalReaction>
</comment>
<keyword evidence="24" id="KW-1185">Reference proteome</keyword>
<evidence type="ECO:0000256" key="12">
    <source>
        <dbReference type="ARBA" id="ARBA00048140"/>
    </source>
</evidence>
<comment type="catalytic activity">
    <reaction evidence="21">
        <text>resolvin E1 + NAD(+) = 18-oxo-resolvin E1 + NADH + H(+)</text>
        <dbReference type="Rhea" id="RHEA:49244"/>
        <dbReference type="ChEBI" id="CHEBI:15378"/>
        <dbReference type="ChEBI" id="CHEBI:57540"/>
        <dbReference type="ChEBI" id="CHEBI:57945"/>
        <dbReference type="ChEBI" id="CHEBI:91000"/>
        <dbReference type="ChEBI" id="CHEBI:91001"/>
    </reaction>
    <physiologicalReaction direction="left-to-right" evidence="21">
        <dbReference type="Rhea" id="RHEA:49245"/>
    </physiologicalReaction>
</comment>
<dbReference type="InterPro" id="IPR002347">
    <property type="entry name" value="SDR_fam"/>
</dbReference>
<dbReference type="Proteomes" id="UP000007879">
    <property type="component" value="Unassembled WGS sequence"/>
</dbReference>
<evidence type="ECO:0000256" key="10">
    <source>
        <dbReference type="ARBA" id="ARBA00047672"/>
    </source>
</evidence>
<evidence type="ECO:0000256" key="11">
    <source>
        <dbReference type="ARBA" id="ARBA00048008"/>
    </source>
</evidence>
<dbReference type="EC" id="1.1.1.141" evidence="3"/>
<comment type="catalytic activity">
    <reaction evidence="9">
        <text>prostaglandin E1 + NAD(+) = 15-oxoprostaglandin E1 + NADH + H(+)</text>
        <dbReference type="Rhea" id="RHEA:16477"/>
        <dbReference type="ChEBI" id="CHEBI:15378"/>
        <dbReference type="ChEBI" id="CHEBI:57397"/>
        <dbReference type="ChEBI" id="CHEBI:57401"/>
        <dbReference type="ChEBI" id="CHEBI:57540"/>
        <dbReference type="ChEBI" id="CHEBI:57945"/>
    </reaction>
    <physiologicalReaction direction="left-to-right" evidence="9">
        <dbReference type="Rhea" id="RHEA:16478"/>
    </physiologicalReaction>
</comment>
<comment type="catalytic activity">
    <reaction evidence="20">
        <text>(15S)-hydroxy-(5Z,8Z,11Z,13E)-eicosatetraenoate + NAD(+) = 15-oxo-(5Z,8Z,11Z,13E)-eicosatetraenoate + NADH + H(+)</text>
        <dbReference type="Rhea" id="RHEA:23260"/>
        <dbReference type="ChEBI" id="CHEBI:15378"/>
        <dbReference type="ChEBI" id="CHEBI:57409"/>
        <dbReference type="ChEBI" id="CHEBI:57410"/>
        <dbReference type="ChEBI" id="CHEBI:57540"/>
        <dbReference type="ChEBI" id="CHEBI:57945"/>
        <dbReference type="EC" id="1.1.1.232"/>
    </reaction>
    <physiologicalReaction direction="left-to-right" evidence="20">
        <dbReference type="Rhea" id="RHEA:23261"/>
    </physiologicalReaction>
</comment>
<keyword evidence="2" id="KW-0560">Oxidoreductase</keyword>
<gene>
    <name evidence="23" type="primary">100636048</name>
</gene>
<evidence type="ECO:0000256" key="7">
    <source>
        <dbReference type="ARBA" id="ARBA00042026"/>
    </source>
</evidence>
<dbReference type="GO" id="GO:0016404">
    <property type="term" value="F:15-hydroxyprostaglandin dehydrogenase (NAD+) activity"/>
    <property type="evidence" value="ECO:0007669"/>
    <property type="project" value="UniProtKB-EC"/>
</dbReference>
<dbReference type="PANTHER" id="PTHR44229:SF4">
    <property type="entry name" value="15-HYDROXYPROSTAGLANDIN DEHYDROGENASE [NAD(+)]"/>
    <property type="match status" value="1"/>
</dbReference>
<evidence type="ECO:0000256" key="2">
    <source>
        <dbReference type="ARBA" id="ARBA00023002"/>
    </source>
</evidence>
<evidence type="ECO:0000256" key="19">
    <source>
        <dbReference type="ARBA" id="ARBA00048921"/>
    </source>
</evidence>
<evidence type="ECO:0000256" key="17">
    <source>
        <dbReference type="ARBA" id="ARBA00048611"/>
    </source>
</evidence>
<evidence type="ECO:0000256" key="14">
    <source>
        <dbReference type="ARBA" id="ARBA00048170"/>
    </source>
</evidence>
<comment type="catalytic activity">
    <reaction evidence="15">
        <text>resolvin D2 + NAD(+) = 7-oxoresolvin D2 + NADH + H(+)</text>
        <dbReference type="Rhea" id="RHEA:53584"/>
        <dbReference type="ChEBI" id="CHEBI:15378"/>
        <dbReference type="ChEBI" id="CHEBI:57540"/>
        <dbReference type="ChEBI" id="CHEBI:57945"/>
        <dbReference type="ChEBI" id="CHEBI:133367"/>
        <dbReference type="ChEBI" id="CHEBI:137497"/>
    </reaction>
    <physiologicalReaction direction="left-to-right" evidence="15">
        <dbReference type="Rhea" id="RHEA:53585"/>
    </physiologicalReaction>
</comment>
<protein>
    <recommendedName>
        <fullName evidence="5">15-hydroxyprostaglandin dehydrogenase [NAD(+)]</fullName>
        <ecNumber evidence="3">1.1.1.141</ecNumber>
        <ecNumber evidence="4">1.1.1.232</ecNumber>
    </recommendedName>
    <alternativeName>
        <fullName evidence="7">Eicosanoid/docosanoid dehydrogenase [NAD(+)]</fullName>
    </alternativeName>
    <alternativeName>
        <fullName evidence="6">Prostaglandin dehydrogenase 1</fullName>
    </alternativeName>
</protein>
<reference evidence="23" key="2">
    <citation type="submission" date="2017-05" db="UniProtKB">
        <authorList>
            <consortium name="EnsemblMetazoa"/>
        </authorList>
    </citation>
    <scope>IDENTIFICATION</scope>
</reference>
<evidence type="ECO:0000256" key="21">
    <source>
        <dbReference type="ARBA" id="ARBA00049188"/>
    </source>
</evidence>
<dbReference type="EnsemblMetazoa" id="XM_003390220.3">
    <property type="protein sequence ID" value="XP_003390268.1"/>
    <property type="gene ID" value="LOC100636048"/>
</dbReference>
<dbReference type="EC" id="1.1.1.232" evidence="4"/>
<name>A0A1X7TLV5_AMPQE</name>
<evidence type="ECO:0000256" key="5">
    <source>
        <dbReference type="ARBA" id="ARBA00040276"/>
    </source>
</evidence>
<dbReference type="Pfam" id="PF00106">
    <property type="entry name" value="adh_short"/>
    <property type="match status" value="1"/>
</dbReference>
<evidence type="ECO:0000256" key="3">
    <source>
        <dbReference type="ARBA" id="ARBA00038968"/>
    </source>
</evidence>
<sequence length="250" mass="26973">MSTLDLSGRVALVTGGAQGIGLAIVQLLLEAGAKVALVDISPNLRETGQRLGRSFKPENVLCLTCDVTDSTSLRKSFEKVLSHYGSLDIVVNNAGIADEVNWDKMLHINLHAVIAGTYLALELMDPEKGGVIINVSSMSALYPVVYAPAYSASKKAVVTFTRCIKSAAEGANVRVNCICPYYVKTQMSQRGLDAMPEQFKNEILQNGLMDPEDAAKGIMELITDTSKNGTVLRASAKRGLSYHIFNDNTF</sequence>
<comment type="catalytic activity">
    <reaction evidence="11">
        <text>14-hydroxy-(4Z,7Z,10Z,12E,16Z,19Z)-docosahexaenoate + NAD(+) = 14-oxo-(4Z,7Z,10Z,12E,16Z,19Z)-docosahexaenoate + NADH + H(+)</text>
        <dbReference type="Rhea" id="RHEA:48952"/>
        <dbReference type="ChEBI" id="CHEBI:15378"/>
        <dbReference type="ChEBI" id="CHEBI:57540"/>
        <dbReference type="ChEBI" id="CHEBI:57945"/>
        <dbReference type="ChEBI" id="CHEBI:90866"/>
        <dbReference type="ChEBI" id="CHEBI:90867"/>
    </reaction>
    <physiologicalReaction direction="left-to-right" evidence="11">
        <dbReference type="Rhea" id="RHEA:48953"/>
    </physiologicalReaction>
</comment>
<dbReference type="OrthoDB" id="37659at2759"/>
<organism evidence="23">
    <name type="scientific">Amphimedon queenslandica</name>
    <name type="common">Sponge</name>
    <dbReference type="NCBI Taxonomy" id="400682"/>
    <lineage>
        <taxon>Eukaryota</taxon>
        <taxon>Metazoa</taxon>
        <taxon>Porifera</taxon>
        <taxon>Demospongiae</taxon>
        <taxon>Heteroscleromorpha</taxon>
        <taxon>Haplosclerida</taxon>
        <taxon>Niphatidae</taxon>
        <taxon>Amphimedon</taxon>
    </lineage>
</organism>
<evidence type="ECO:0000256" key="18">
    <source>
        <dbReference type="ARBA" id="ARBA00048739"/>
    </source>
</evidence>
<comment type="catalytic activity">
    <reaction evidence="16">
        <text>lipoxin A4 + NAD(+) = 15-oxo-(5S,6R)-dihydroxy-(7E,9E,11Z,13E)-eicosatetraenoate + NADH + H(+)</text>
        <dbReference type="Rhea" id="RHEA:41572"/>
        <dbReference type="ChEBI" id="CHEBI:15378"/>
        <dbReference type="ChEBI" id="CHEBI:57540"/>
        <dbReference type="ChEBI" id="CHEBI:57945"/>
        <dbReference type="ChEBI" id="CHEBI:67026"/>
        <dbReference type="ChEBI" id="CHEBI:78311"/>
    </reaction>
    <physiologicalReaction direction="left-to-right" evidence="16">
        <dbReference type="Rhea" id="RHEA:41573"/>
    </physiologicalReaction>
</comment>
<accession>A0A1X7TLV5</accession>
<dbReference type="FunFam" id="3.40.50.720:FF:000084">
    <property type="entry name" value="Short-chain dehydrogenase reductase"/>
    <property type="match status" value="1"/>
</dbReference>
<comment type="function">
    <text evidence="8">Catalyzes the NAD-dependent dehydrogenation (oxidation) of a broad array of hydroxylated polyunsaturated fatty acids (mainly eicosanoids and docosanoids, including prostaglandins, lipoxins and resolvins), yielding their corresponding keto (oxo) metabolites. Decreases the levels of the pro-proliferative prostaglandins such as prostaglandin E2 (whose activity is increased in cancer because of an increase in the expression of cyclooxygenase 2) and generates oxo-fatty acid products that can profoundly influence cell function by abrogating pro-inflammatory cytokine expression. Converts resolvins E1, D1 and D2 to their oxo products, which represents a mode of resolvin inactivation. Resolvin E1 plays important roles during the resolution phase of acute inflammation, while resolvins D1 and D2 have a unique role in obesity-induced adipose inflammation.</text>
</comment>
<evidence type="ECO:0000256" key="13">
    <source>
        <dbReference type="ARBA" id="ARBA00048144"/>
    </source>
</evidence>
<evidence type="ECO:0000256" key="16">
    <source>
        <dbReference type="ARBA" id="ARBA00048535"/>
    </source>
</evidence>
<dbReference type="InterPro" id="IPR036291">
    <property type="entry name" value="NAD(P)-bd_dom_sf"/>
</dbReference>
<dbReference type="EnsemblMetazoa" id="Aqu2.1.15746_001">
    <property type="protein sequence ID" value="Aqu2.1.15746_001"/>
    <property type="gene ID" value="Aqu2.1.15746"/>
</dbReference>
<dbReference type="AlphaFoldDB" id="A0A1X7TLV5"/>
<comment type="catalytic activity">
    <reaction evidence="13">
        <text>(11R)-hydroxy-(5Z,8Z,12E,14Z)-eicosatetraenoate + NAD(+) = 11-oxo-(5Z,8Z,12E,14Z)-eicosatetraenoate + NADH + H(+)</text>
        <dbReference type="Rhea" id="RHEA:48640"/>
        <dbReference type="ChEBI" id="CHEBI:15378"/>
        <dbReference type="ChEBI" id="CHEBI:57540"/>
        <dbReference type="ChEBI" id="CHEBI:57945"/>
        <dbReference type="ChEBI" id="CHEBI:78836"/>
        <dbReference type="ChEBI" id="CHEBI:90697"/>
    </reaction>
    <physiologicalReaction direction="left-to-right" evidence="13">
        <dbReference type="Rhea" id="RHEA:48641"/>
    </physiologicalReaction>
</comment>
<evidence type="ECO:0000256" key="22">
    <source>
        <dbReference type="RuleBase" id="RU000363"/>
    </source>
</evidence>
<dbReference type="KEGG" id="aqu:100636048"/>
<comment type="similarity">
    <text evidence="1 22">Belongs to the short-chain dehydrogenases/reductases (SDR) family.</text>
</comment>
<dbReference type="PRINTS" id="PR00080">
    <property type="entry name" value="SDRFAMILY"/>
</dbReference>
<dbReference type="PRINTS" id="PR00081">
    <property type="entry name" value="GDHRDH"/>
</dbReference>
<evidence type="ECO:0000256" key="1">
    <source>
        <dbReference type="ARBA" id="ARBA00006484"/>
    </source>
</evidence>
<evidence type="ECO:0000313" key="23">
    <source>
        <dbReference type="EnsemblMetazoa" id="Aqu2.1.15746_001"/>
    </source>
</evidence>
<comment type="catalytic activity">
    <reaction evidence="10">
        <text>resolvin D1 + NAD(+) = 8-oxoresolvin D1 + NADH + H(+)</text>
        <dbReference type="Rhea" id="RHEA:50124"/>
        <dbReference type="ChEBI" id="CHEBI:15378"/>
        <dbReference type="ChEBI" id="CHEBI:57540"/>
        <dbReference type="ChEBI" id="CHEBI:57945"/>
        <dbReference type="ChEBI" id="CHEBI:132079"/>
        <dbReference type="ChEBI" id="CHEBI:132080"/>
    </reaction>
    <physiologicalReaction direction="left-to-right" evidence="10">
        <dbReference type="Rhea" id="RHEA:50125"/>
    </physiologicalReaction>
</comment>
<comment type="catalytic activity">
    <reaction evidence="19">
        <text>resolvin D2 + NAD(+) = 16-oxoresolvin D2 + NADH + H(+)</text>
        <dbReference type="Rhea" id="RHEA:53588"/>
        <dbReference type="ChEBI" id="CHEBI:15378"/>
        <dbReference type="ChEBI" id="CHEBI:57540"/>
        <dbReference type="ChEBI" id="CHEBI:57945"/>
        <dbReference type="ChEBI" id="CHEBI:133367"/>
        <dbReference type="ChEBI" id="CHEBI:137498"/>
    </reaction>
    <physiologicalReaction direction="left-to-right" evidence="19">
        <dbReference type="Rhea" id="RHEA:53589"/>
    </physiologicalReaction>
</comment>
<dbReference type="STRING" id="400682.A0A1X7TLV5"/>
<evidence type="ECO:0000256" key="15">
    <source>
        <dbReference type="ARBA" id="ARBA00048393"/>
    </source>
</evidence>
<evidence type="ECO:0000313" key="24">
    <source>
        <dbReference type="Proteomes" id="UP000007879"/>
    </source>
</evidence>
<proteinExistence type="inferred from homology"/>
<evidence type="ECO:0000256" key="20">
    <source>
        <dbReference type="ARBA" id="ARBA00049151"/>
    </source>
</evidence>
<dbReference type="InParanoid" id="A0A1X7TLV5"/>
<dbReference type="PANTHER" id="PTHR44229">
    <property type="entry name" value="15-HYDROXYPROSTAGLANDIN DEHYDROGENASE [NAD(+)]"/>
    <property type="match status" value="1"/>
</dbReference>
<evidence type="ECO:0000256" key="9">
    <source>
        <dbReference type="ARBA" id="ARBA00047325"/>
    </source>
</evidence>
<dbReference type="GO" id="GO:0047034">
    <property type="term" value="F:15-hydroxyicosatetraenoate dehydrogenase activity"/>
    <property type="evidence" value="ECO:0007669"/>
    <property type="project" value="UniProtKB-EC"/>
</dbReference>
<dbReference type="SUPFAM" id="SSF51735">
    <property type="entry name" value="NAD(P)-binding Rossmann-fold domains"/>
    <property type="match status" value="1"/>
</dbReference>
<comment type="catalytic activity">
    <reaction evidence="12">
        <text>15-oxo-(5S,6R)-dihydroxy-(7E,9E,11Z)-eicosatrienoate + NADH + H(+) = (5S,6R,15S)-trihydroxy-(7E,9E,11Z)-eicosatrienoate + NAD(+)</text>
        <dbReference type="Rhea" id="RHEA:41596"/>
        <dbReference type="ChEBI" id="CHEBI:15378"/>
        <dbReference type="ChEBI" id="CHEBI:57540"/>
        <dbReference type="ChEBI" id="CHEBI:57945"/>
        <dbReference type="ChEBI" id="CHEBI:78325"/>
        <dbReference type="ChEBI" id="CHEBI:78329"/>
    </reaction>
    <physiologicalReaction direction="left-to-right" evidence="12">
        <dbReference type="Rhea" id="RHEA:41597"/>
    </physiologicalReaction>
</comment>
<evidence type="ECO:0000256" key="4">
    <source>
        <dbReference type="ARBA" id="ARBA00039060"/>
    </source>
</evidence>
<evidence type="ECO:0000256" key="6">
    <source>
        <dbReference type="ARBA" id="ARBA00041812"/>
    </source>
</evidence>
<dbReference type="eggNOG" id="KOG4169">
    <property type="taxonomic scope" value="Eukaryota"/>
</dbReference>